<dbReference type="AlphaFoldDB" id="A0A1M6A234"/>
<protein>
    <recommendedName>
        <fullName evidence="1">DUF6915 domain-containing protein</fullName>
    </recommendedName>
</protein>
<feature type="domain" description="DUF6915" evidence="1">
    <location>
        <begin position="3"/>
        <end position="106"/>
    </location>
</feature>
<evidence type="ECO:0000313" key="3">
    <source>
        <dbReference type="Proteomes" id="UP000184172"/>
    </source>
</evidence>
<dbReference type="Proteomes" id="UP000184172">
    <property type="component" value="Unassembled WGS sequence"/>
</dbReference>
<name>A0A1M6A234_9FLAO</name>
<dbReference type="RefSeq" id="WP_073213632.1">
    <property type="nucleotide sequence ID" value="NZ_FNNS01000002.1"/>
</dbReference>
<evidence type="ECO:0000313" key="2">
    <source>
        <dbReference type="EMBL" id="SHI30379.1"/>
    </source>
</evidence>
<sequence length="134" mass="15427">MGKPHQHAESSAKKFGGKMDDYLEVHLLLDSSKMAFADNRHRALTHNSWFINHILPKIFGNTITNSDKKSISVIDIAEQHILEDFSYHFIPTAQDYLTQMMKSSWMHGQGLPPSAFTKEEKHNSITYKFNHKNV</sequence>
<keyword evidence="3" id="KW-1185">Reference proteome</keyword>
<proteinExistence type="predicted"/>
<gene>
    <name evidence="2" type="ORF">SAMN04487908_10138</name>
</gene>
<dbReference type="Pfam" id="PF21866">
    <property type="entry name" value="DUF6915"/>
    <property type="match status" value="1"/>
</dbReference>
<reference evidence="3" key="1">
    <citation type="submission" date="2016-11" db="EMBL/GenBank/DDBJ databases">
        <authorList>
            <person name="Varghese N."/>
            <person name="Submissions S."/>
        </authorList>
    </citation>
    <scope>NUCLEOTIDE SEQUENCE [LARGE SCALE GENOMIC DNA]</scope>
    <source>
        <strain evidence="3">DSM 26349</strain>
    </source>
</reference>
<evidence type="ECO:0000259" key="1">
    <source>
        <dbReference type="Pfam" id="PF21866"/>
    </source>
</evidence>
<dbReference type="OrthoDB" id="68427at2"/>
<dbReference type="InterPro" id="IPR054061">
    <property type="entry name" value="DUF6915"/>
</dbReference>
<dbReference type="EMBL" id="FQYV01000001">
    <property type="protein sequence ID" value="SHI30379.1"/>
    <property type="molecule type" value="Genomic_DNA"/>
</dbReference>
<dbReference type="STRING" id="797419.SAMN05216556_10238"/>
<accession>A0A1M6A234</accession>
<organism evidence="2 3">
    <name type="scientific">Aequorivita viscosa</name>
    <dbReference type="NCBI Taxonomy" id="797419"/>
    <lineage>
        <taxon>Bacteria</taxon>
        <taxon>Pseudomonadati</taxon>
        <taxon>Bacteroidota</taxon>
        <taxon>Flavobacteriia</taxon>
        <taxon>Flavobacteriales</taxon>
        <taxon>Flavobacteriaceae</taxon>
        <taxon>Aequorivita</taxon>
    </lineage>
</organism>